<dbReference type="CDD" id="cd01392">
    <property type="entry name" value="HTH_LacI"/>
    <property type="match status" value="1"/>
</dbReference>
<dbReference type="PROSITE" id="PS50943">
    <property type="entry name" value="HTH_CROC1"/>
    <property type="match status" value="1"/>
</dbReference>
<evidence type="ECO:0000256" key="3">
    <source>
        <dbReference type="ARBA" id="ARBA00023163"/>
    </source>
</evidence>
<keyword evidence="1" id="KW-0805">Transcription regulation</keyword>
<dbReference type="EMBL" id="JAUHPX010000005">
    <property type="protein sequence ID" value="MDN4488531.1"/>
    <property type="molecule type" value="Genomic_DNA"/>
</dbReference>
<comment type="caution">
    <text evidence="6">The sequence shown here is derived from an EMBL/GenBank/DDBJ whole genome shotgun (WGS) entry which is preliminary data.</text>
</comment>
<dbReference type="Gene3D" id="1.10.260.40">
    <property type="entry name" value="lambda repressor-like DNA-binding domains"/>
    <property type="match status" value="1"/>
</dbReference>
<evidence type="ECO:0000313" key="6">
    <source>
        <dbReference type="EMBL" id="MDN4488531.1"/>
    </source>
</evidence>
<dbReference type="PRINTS" id="PR00036">
    <property type="entry name" value="HTHLACI"/>
</dbReference>
<dbReference type="PANTHER" id="PTHR30146">
    <property type="entry name" value="LACI-RELATED TRANSCRIPTIONAL REPRESSOR"/>
    <property type="match status" value="1"/>
</dbReference>
<dbReference type="InterPro" id="IPR001387">
    <property type="entry name" value="Cro/C1-type_HTH"/>
</dbReference>
<dbReference type="AlphaFoldDB" id="A0AAW7M9P0"/>
<gene>
    <name evidence="6" type="ORF">QQX10_10165</name>
</gene>
<dbReference type="PROSITE" id="PS50932">
    <property type="entry name" value="HTH_LACI_2"/>
    <property type="match status" value="1"/>
</dbReference>
<dbReference type="SUPFAM" id="SSF47413">
    <property type="entry name" value="lambda repressor-like DNA-binding domains"/>
    <property type="match status" value="1"/>
</dbReference>
<keyword evidence="3" id="KW-0804">Transcription</keyword>
<reference evidence="6" key="1">
    <citation type="submission" date="2023-06" db="EMBL/GenBank/DDBJ databases">
        <title>Sysu t00039.</title>
        <authorList>
            <person name="Gao L."/>
            <person name="Fang B.-Z."/>
            <person name="Li W.-J."/>
        </authorList>
    </citation>
    <scope>NUCLEOTIDE SEQUENCE</scope>
    <source>
        <strain evidence="6">SYSU T00039</strain>
    </source>
</reference>
<evidence type="ECO:0000259" key="5">
    <source>
        <dbReference type="PROSITE" id="PS50943"/>
    </source>
</evidence>
<organism evidence="6 7">
    <name type="scientific">Demequina lignilytica</name>
    <dbReference type="NCBI Taxonomy" id="3051663"/>
    <lineage>
        <taxon>Bacteria</taxon>
        <taxon>Bacillati</taxon>
        <taxon>Actinomycetota</taxon>
        <taxon>Actinomycetes</taxon>
        <taxon>Micrococcales</taxon>
        <taxon>Demequinaceae</taxon>
        <taxon>Demequina</taxon>
    </lineage>
</organism>
<dbReference type="SUPFAM" id="SSF53822">
    <property type="entry name" value="Periplasmic binding protein-like I"/>
    <property type="match status" value="1"/>
</dbReference>
<keyword evidence="7" id="KW-1185">Reference proteome</keyword>
<dbReference type="SMART" id="SM00354">
    <property type="entry name" value="HTH_LACI"/>
    <property type="match status" value="1"/>
</dbReference>
<dbReference type="PANTHER" id="PTHR30146:SF153">
    <property type="entry name" value="LACTOSE OPERON REPRESSOR"/>
    <property type="match status" value="1"/>
</dbReference>
<dbReference type="InterPro" id="IPR046335">
    <property type="entry name" value="LacI/GalR-like_sensor"/>
</dbReference>
<feature type="domain" description="HTH cro/C1-type" evidence="5">
    <location>
        <begin position="8"/>
        <end position="48"/>
    </location>
</feature>
<dbReference type="Pfam" id="PF13377">
    <property type="entry name" value="Peripla_BP_3"/>
    <property type="match status" value="1"/>
</dbReference>
<evidence type="ECO:0000259" key="4">
    <source>
        <dbReference type="PROSITE" id="PS50932"/>
    </source>
</evidence>
<evidence type="ECO:0000313" key="7">
    <source>
        <dbReference type="Proteomes" id="UP001172737"/>
    </source>
</evidence>
<dbReference type="Gene3D" id="3.40.50.2300">
    <property type="match status" value="2"/>
</dbReference>
<dbReference type="InterPro" id="IPR010982">
    <property type="entry name" value="Lambda_DNA-bd_dom_sf"/>
</dbReference>
<feature type="domain" description="HTH lacI-type" evidence="4">
    <location>
        <begin position="7"/>
        <end position="61"/>
    </location>
</feature>
<dbReference type="InterPro" id="IPR028082">
    <property type="entry name" value="Peripla_BP_I"/>
</dbReference>
<sequence length="331" mass="34741">MDTSPRVTLADVAHRAGVSVATVSKVVNGRYGVSRATVARVHGAIEELGYDAGLATVRARGPRTRAVAVLAPQFDAYVAELLKGVAAALADAGYGLHLHVGGPDHGWERKSLSTLAGVLADGAVIIGPTVVNASTRIPTVALDPHYRFTPRPTVAADADAGIRLATRHLIDLGHRRIGFLAGRHDLDSSRRAEEAFRETLEAAGISCDQDLIAEAEGLPERAAHAAEAMLAFEQPPTAVVSASDGMAVAFMETALDAGLAVPDDLSIIGYGGVPEACTAPVPLTTVRQPLHEMGVEVVRMLLERLAGREPAEPHVIMPVELEERASTAPPR</sequence>
<proteinExistence type="predicted"/>
<evidence type="ECO:0000256" key="1">
    <source>
        <dbReference type="ARBA" id="ARBA00023015"/>
    </source>
</evidence>
<dbReference type="InterPro" id="IPR000843">
    <property type="entry name" value="HTH_LacI"/>
</dbReference>
<dbReference type="RefSeq" id="WP_301119429.1">
    <property type="nucleotide sequence ID" value="NZ_JAUHPX010000005.1"/>
</dbReference>
<evidence type="ECO:0000256" key="2">
    <source>
        <dbReference type="ARBA" id="ARBA00023125"/>
    </source>
</evidence>
<dbReference type="Pfam" id="PF00356">
    <property type="entry name" value="LacI"/>
    <property type="match status" value="1"/>
</dbReference>
<name>A0AAW7M9P0_9MICO</name>
<protein>
    <submittedName>
        <fullName evidence="6">LacI family DNA-binding transcriptional regulator</fullName>
    </submittedName>
</protein>
<dbReference type="PROSITE" id="PS00356">
    <property type="entry name" value="HTH_LACI_1"/>
    <property type="match status" value="1"/>
</dbReference>
<dbReference type="GO" id="GO:0003700">
    <property type="term" value="F:DNA-binding transcription factor activity"/>
    <property type="evidence" value="ECO:0007669"/>
    <property type="project" value="TreeGrafter"/>
</dbReference>
<dbReference type="CDD" id="cd06267">
    <property type="entry name" value="PBP1_LacI_sugar_binding-like"/>
    <property type="match status" value="1"/>
</dbReference>
<keyword evidence="2 6" id="KW-0238">DNA-binding</keyword>
<dbReference type="Proteomes" id="UP001172737">
    <property type="component" value="Unassembled WGS sequence"/>
</dbReference>
<dbReference type="GO" id="GO:0000976">
    <property type="term" value="F:transcription cis-regulatory region binding"/>
    <property type="evidence" value="ECO:0007669"/>
    <property type="project" value="TreeGrafter"/>
</dbReference>
<accession>A0AAW7M9P0</accession>